<gene>
    <name evidence="2" type="ORF">DXA38_11470</name>
</gene>
<reference evidence="2 3" key="1">
    <citation type="submission" date="2018-08" db="EMBL/GenBank/DDBJ databases">
        <title>A genome reference for cultivated species of the human gut microbiota.</title>
        <authorList>
            <person name="Zou Y."/>
            <person name="Xue W."/>
            <person name="Luo G."/>
        </authorList>
    </citation>
    <scope>NUCLEOTIDE SEQUENCE [LARGE SCALE GENOMIC DNA]</scope>
    <source>
        <strain evidence="2 3">OF01-2LB</strain>
    </source>
</reference>
<proteinExistence type="predicted"/>
<feature type="transmembrane region" description="Helical" evidence="1">
    <location>
        <begin position="89"/>
        <end position="108"/>
    </location>
</feature>
<dbReference type="AlphaFoldDB" id="A0A3E2VVI8"/>
<feature type="transmembrane region" description="Helical" evidence="1">
    <location>
        <begin position="114"/>
        <end position="134"/>
    </location>
</feature>
<evidence type="ECO:0008006" key="4">
    <source>
        <dbReference type="Google" id="ProtNLM"/>
    </source>
</evidence>
<keyword evidence="1" id="KW-1133">Transmembrane helix</keyword>
<sequence>MKEQNIIRMKCIMILLFIILSVVLIVVGFSEEYRGSSLFSGGVGGLVASLCMLKTVWSARVSQKNREQLIISEIDERNLLIKKNSGAQAFHISLITTLAASILASLYHEEIICSYFQILLGIQLLAYFLIQIYYKKRL</sequence>
<dbReference type="Proteomes" id="UP000260025">
    <property type="component" value="Unassembled WGS sequence"/>
</dbReference>
<organism evidence="2 3">
    <name type="scientific">Clostridium innocuum</name>
    <dbReference type="NCBI Taxonomy" id="1522"/>
    <lineage>
        <taxon>Bacteria</taxon>
        <taxon>Bacillati</taxon>
        <taxon>Bacillota</taxon>
        <taxon>Clostridia</taxon>
        <taxon>Eubacteriales</taxon>
        <taxon>Clostridiaceae</taxon>
        <taxon>Clostridium</taxon>
    </lineage>
</organism>
<feature type="transmembrane region" description="Helical" evidence="1">
    <location>
        <begin position="12"/>
        <end position="30"/>
    </location>
</feature>
<dbReference type="RefSeq" id="WP_117443294.1">
    <property type="nucleotide sequence ID" value="NZ_JAJFEN010000020.1"/>
</dbReference>
<keyword evidence="1" id="KW-0812">Transmembrane</keyword>
<keyword evidence="1" id="KW-0472">Membrane</keyword>
<name>A0A3E2VVI8_CLOIN</name>
<evidence type="ECO:0000313" key="2">
    <source>
        <dbReference type="EMBL" id="RGC15176.1"/>
    </source>
</evidence>
<feature type="transmembrane region" description="Helical" evidence="1">
    <location>
        <begin position="36"/>
        <end position="57"/>
    </location>
</feature>
<comment type="caution">
    <text evidence="2">The sequence shown here is derived from an EMBL/GenBank/DDBJ whole genome shotgun (WGS) entry which is preliminary data.</text>
</comment>
<protein>
    <recommendedName>
        <fullName evidence="4">DUF2178 domain-containing protein</fullName>
    </recommendedName>
</protein>
<evidence type="ECO:0000256" key="1">
    <source>
        <dbReference type="SAM" id="Phobius"/>
    </source>
</evidence>
<dbReference type="EMBL" id="QVEV01000015">
    <property type="protein sequence ID" value="RGC15176.1"/>
    <property type="molecule type" value="Genomic_DNA"/>
</dbReference>
<evidence type="ECO:0000313" key="3">
    <source>
        <dbReference type="Proteomes" id="UP000260025"/>
    </source>
</evidence>
<dbReference type="OrthoDB" id="1655453at2"/>
<accession>A0A3E2VVI8</accession>